<dbReference type="InterPro" id="IPR006652">
    <property type="entry name" value="Kelch_1"/>
</dbReference>
<dbReference type="Pfam" id="PF24681">
    <property type="entry name" value="Kelch_KLHDC2_KLHL20_DRC7"/>
    <property type="match status" value="1"/>
</dbReference>
<dbReference type="GO" id="GO:0004180">
    <property type="term" value="F:carboxypeptidase activity"/>
    <property type="evidence" value="ECO:0007669"/>
    <property type="project" value="UniProtKB-KW"/>
</dbReference>
<dbReference type="SMART" id="SM00612">
    <property type="entry name" value="Kelch"/>
    <property type="match status" value="4"/>
</dbReference>
<dbReference type="Pfam" id="PF13620">
    <property type="entry name" value="CarboxypepD_reg"/>
    <property type="match status" value="2"/>
</dbReference>
<dbReference type="InterPro" id="IPR023828">
    <property type="entry name" value="Peptidase_S8_Ser-AS"/>
</dbReference>
<dbReference type="CDD" id="cd04056">
    <property type="entry name" value="Peptidases_S53"/>
    <property type="match status" value="1"/>
</dbReference>
<feature type="domain" description="Peptidase S53" evidence="7">
    <location>
        <begin position="96"/>
        <end position="438"/>
    </location>
</feature>
<evidence type="ECO:0000313" key="9">
    <source>
        <dbReference type="Proteomes" id="UP000198280"/>
    </source>
</evidence>
<dbReference type="Gene3D" id="2.120.10.80">
    <property type="entry name" value="Kelch-type beta propeller"/>
    <property type="match status" value="2"/>
</dbReference>
<keyword evidence="2" id="KW-0645">Protease</keyword>
<keyword evidence="3" id="KW-0677">Repeat</keyword>
<dbReference type="SUPFAM" id="SSF117281">
    <property type="entry name" value="Kelch motif"/>
    <property type="match status" value="1"/>
</dbReference>
<dbReference type="Gene3D" id="3.40.50.200">
    <property type="entry name" value="Peptidase S8/S53 domain"/>
    <property type="match status" value="1"/>
</dbReference>
<dbReference type="InterPro" id="IPR030400">
    <property type="entry name" value="Sedolisin_dom"/>
</dbReference>
<dbReference type="InterPro" id="IPR015915">
    <property type="entry name" value="Kelch-typ_b-propeller"/>
</dbReference>
<evidence type="ECO:0000256" key="2">
    <source>
        <dbReference type="ARBA" id="ARBA00022670"/>
    </source>
</evidence>
<protein>
    <submittedName>
        <fullName evidence="8">Carboxypeptidase regulatory-like domain-containing protein</fullName>
    </submittedName>
</protein>
<keyword evidence="8" id="KW-0121">Carboxypeptidase</keyword>
<dbReference type="PROSITE" id="PS00138">
    <property type="entry name" value="SUBTILASE_SER"/>
    <property type="match status" value="1"/>
</dbReference>
<gene>
    <name evidence="8" type="ORF">SAMN05216252_111135</name>
</gene>
<reference evidence="8 9" key="1">
    <citation type="submission" date="2017-06" db="EMBL/GenBank/DDBJ databases">
        <authorList>
            <person name="Kim H.J."/>
            <person name="Triplett B.A."/>
        </authorList>
    </citation>
    <scope>NUCLEOTIDE SEQUENCE [LARGE SCALE GENOMIC DNA]</scope>
    <source>
        <strain evidence="8 9">CGMCC 4.1858</strain>
    </source>
</reference>
<evidence type="ECO:0000256" key="4">
    <source>
        <dbReference type="ARBA" id="ARBA00022801"/>
    </source>
</evidence>
<dbReference type="SUPFAM" id="SSF49464">
    <property type="entry name" value="Carboxypeptidase regulatory domain-like"/>
    <property type="match status" value="2"/>
</dbReference>
<keyword evidence="4" id="KW-0378">Hydrolase</keyword>
<name>A0A239IVK9_9ACTN</name>
<dbReference type="PROSITE" id="PS51695">
    <property type="entry name" value="SEDOLISIN"/>
    <property type="match status" value="1"/>
</dbReference>
<organism evidence="8 9">
    <name type="scientific">Actinacidiphila glaucinigra</name>
    <dbReference type="NCBI Taxonomy" id="235986"/>
    <lineage>
        <taxon>Bacteria</taxon>
        <taxon>Bacillati</taxon>
        <taxon>Actinomycetota</taxon>
        <taxon>Actinomycetes</taxon>
        <taxon>Kitasatosporales</taxon>
        <taxon>Streptomycetaceae</taxon>
        <taxon>Actinacidiphila</taxon>
    </lineage>
</organism>
<dbReference type="PANTHER" id="PTHR46344:SF27">
    <property type="entry name" value="KELCH REPEAT SUPERFAMILY PROTEIN"/>
    <property type="match status" value="1"/>
</dbReference>
<accession>A0A239IVK9</accession>
<dbReference type="PANTHER" id="PTHR46344">
    <property type="entry name" value="OS02G0202900 PROTEIN"/>
    <property type="match status" value="1"/>
</dbReference>
<evidence type="ECO:0000313" key="8">
    <source>
        <dbReference type="EMBL" id="SNS97238.1"/>
    </source>
</evidence>
<feature type="region of interest" description="Disordered" evidence="6">
    <location>
        <begin position="428"/>
        <end position="448"/>
    </location>
</feature>
<evidence type="ECO:0000256" key="6">
    <source>
        <dbReference type="SAM" id="MobiDB-lite"/>
    </source>
</evidence>
<dbReference type="EMBL" id="FZOF01000011">
    <property type="protein sequence ID" value="SNS97238.1"/>
    <property type="molecule type" value="Genomic_DNA"/>
</dbReference>
<dbReference type="InterPro" id="IPR008969">
    <property type="entry name" value="CarboxyPept-like_regulatory"/>
</dbReference>
<dbReference type="GO" id="GO:0004252">
    <property type="term" value="F:serine-type endopeptidase activity"/>
    <property type="evidence" value="ECO:0007669"/>
    <property type="project" value="InterPro"/>
</dbReference>
<dbReference type="RefSeq" id="WP_089225744.1">
    <property type="nucleotide sequence ID" value="NZ_FZOF01000011.1"/>
</dbReference>
<evidence type="ECO:0000256" key="5">
    <source>
        <dbReference type="ARBA" id="ARBA00022825"/>
    </source>
</evidence>
<dbReference type="NCBIfam" id="NF038128">
    <property type="entry name" value="choice_anch_J"/>
    <property type="match status" value="1"/>
</dbReference>
<keyword evidence="5" id="KW-0720">Serine protease</keyword>
<dbReference type="Gene3D" id="2.60.40.1120">
    <property type="entry name" value="Carboxypeptidase-like, regulatory domain"/>
    <property type="match status" value="3"/>
</dbReference>
<dbReference type="Proteomes" id="UP000198280">
    <property type="component" value="Unassembled WGS sequence"/>
</dbReference>
<dbReference type="SUPFAM" id="SSF52743">
    <property type="entry name" value="Subtilisin-like"/>
    <property type="match status" value="1"/>
</dbReference>
<evidence type="ECO:0000256" key="1">
    <source>
        <dbReference type="ARBA" id="ARBA00022441"/>
    </source>
</evidence>
<dbReference type="Gene3D" id="2.60.120.260">
    <property type="entry name" value="Galactose-binding domain-like"/>
    <property type="match status" value="1"/>
</dbReference>
<keyword evidence="9" id="KW-1185">Reference proteome</keyword>
<dbReference type="OrthoDB" id="151889at2"/>
<dbReference type="InterPro" id="IPR036852">
    <property type="entry name" value="Peptidase_S8/S53_dom_sf"/>
</dbReference>
<dbReference type="GO" id="GO:0006508">
    <property type="term" value="P:proteolysis"/>
    <property type="evidence" value="ECO:0007669"/>
    <property type="project" value="UniProtKB-KW"/>
</dbReference>
<proteinExistence type="predicted"/>
<evidence type="ECO:0000256" key="3">
    <source>
        <dbReference type="ARBA" id="ARBA00022737"/>
    </source>
</evidence>
<sequence length="1405" mass="142442">MLIRRPSRLLSRSLGAAPAKPAGSRWQRATGAAAALLLTALAVQLPQQSPAAADSGPAGESESLCGTPQPGHFGCFAVRQADGAGGRSARSAAPEGFGPADLRSAYDLPAEGGAGATIAVVAAYDNPKAEQDLAAYRAQYGLPPCTSDTGCFRKVDQRGGTDYPQSNDGWAGEISLDLDMVSAVAPKAHILLVEADSSATDDLGAAVNTAVALGARYVSNSYGAYYDGPDLAALDAAYFDHPGTAVVFASGDYGHGLSYPASSPYVTSVGGTSLSRSDTGERGWTETVWSGTGSGCSAYQPKPAFQTGTGCDRRSVADVSAVADPDTGVAVYNTYSGGGWGVYGGTSASAPIIAGLYALAGTPVEGTYPAAYPYRSPGALNDVTTGGNGHCSDDAPCDPDGPPACEPANSCTAGPGYDGPTGLGTPNGVGAFRPGPHGTVTGKVTDKAGGKPLSGATVRLGALSALTGADGRWSLAAPTGTYTLTVDAFGYARKNLGEVTLADGTELTRNAALSAVPTATVSGTVRDGGGHGWGVYARLTVDGVPGTVHTDPRTGRYSVRLERGKTYTLRATGLYPGYRPAETKVVLGSSPKTADLALPLVGTGALPPGYAVEYGGGGFQSFDTAAKPGGWSIVNHTDAGGWGFDDPLTRGNQTGGDGGFAQVDDYALGWGAVDTELISPEYDLSKETRPALEFDTALPSLWRFNDPTADIDVSTDGGNTWENLWHHTDVVEGPSHQTVPLSAYAGKPSVRLRFHFAGSLTGIWQLDNVAVGTRSLVTVPGGLLTGRVTDANTGAGIVGATVSAAKAPQDSGRSIASPDDPAVGDGLYWAFSSRTGRQEFTAGLPAFGYPAGTSTVKVVADAVTSADFALRPSRLKASPGAVGVTVPWGEKKTVTVKVRNTGGAPASLTVGEQAVAETSARMPGAPRERTAARPDPLDVATATTAASNDGTGATSGQAWQPLADLPQPMTGGIAAAYDGVLYSGLGQTPDGQWTTALRSYDRATATWKDLAPAITKRSGAAYGFVRGKLYVVGGKNRAGTPIAGGEVYDPATDTWSRIADAPKAYGNSAAAAVGDRLYVIGGCTGVSCGTRDVQVYDPAADTWSAGPAYPLPTSWQSCGTVDGTLYCAGGVHQGDGQPPHATAAGYALDRAAGRWTPIADPPVDFWGAATGVGAGRLMAAGGVLVGAGAVTNEAYAYDPAANAWSALPNLPQPLYAAAGAPGWSVVGGQSADRVMQTSALELPGYDAPHGDVAWLAGRASSSSVGAGRTAELTVTVDARAMGPADAGAHRALLVIDSDGPYASVTVPVTMTVVAPRGWTHLSGTVSGAGRHGGGTPLAGATVRVGNGTGAHTLSTAVDGTYRLWLPPSGGSVALAVSAEGHRPAERTVRPRGREAVTADVVLTRR</sequence>
<evidence type="ECO:0000259" key="7">
    <source>
        <dbReference type="PROSITE" id="PS51695"/>
    </source>
</evidence>
<keyword evidence="1" id="KW-0880">Kelch repeat</keyword>